<dbReference type="EMBL" id="JBHUJB010000084">
    <property type="protein sequence ID" value="MFD2160621.1"/>
    <property type="molecule type" value="Genomic_DNA"/>
</dbReference>
<dbReference type="RefSeq" id="WP_377088616.1">
    <property type="nucleotide sequence ID" value="NZ_JBHSJL010000014.1"/>
</dbReference>
<evidence type="ECO:0008006" key="3">
    <source>
        <dbReference type="Google" id="ProtNLM"/>
    </source>
</evidence>
<proteinExistence type="predicted"/>
<evidence type="ECO:0000313" key="1">
    <source>
        <dbReference type="EMBL" id="MFD2160621.1"/>
    </source>
</evidence>
<reference evidence="2" key="1">
    <citation type="journal article" date="2019" name="Int. J. Syst. Evol. Microbiol.">
        <title>The Global Catalogue of Microorganisms (GCM) 10K type strain sequencing project: providing services to taxonomists for standard genome sequencing and annotation.</title>
        <authorList>
            <consortium name="The Broad Institute Genomics Platform"/>
            <consortium name="The Broad Institute Genome Sequencing Center for Infectious Disease"/>
            <person name="Wu L."/>
            <person name="Ma J."/>
        </authorList>
    </citation>
    <scope>NUCLEOTIDE SEQUENCE [LARGE SCALE GENOMIC DNA]</scope>
    <source>
        <strain evidence="2">CCUG 57942</strain>
    </source>
</reference>
<comment type="caution">
    <text evidence="1">The sequence shown here is derived from an EMBL/GenBank/DDBJ whole genome shotgun (WGS) entry which is preliminary data.</text>
</comment>
<organism evidence="1 2">
    <name type="scientific">Rubritalea tangerina</name>
    <dbReference type="NCBI Taxonomy" id="430798"/>
    <lineage>
        <taxon>Bacteria</taxon>
        <taxon>Pseudomonadati</taxon>
        <taxon>Verrucomicrobiota</taxon>
        <taxon>Verrucomicrobiia</taxon>
        <taxon>Verrucomicrobiales</taxon>
        <taxon>Rubritaleaceae</taxon>
        <taxon>Rubritalea</taxon>
    </lineage>
</organism>
<accession>A0ABW4ZGI1</accession>
<dbReference type="Proteomes" id="UP001597389">
    <property type="component" value="Unassembled WGS sequence"/>
</dbReference>
<dbReference type="Gene3D" id="3.30.950.30">
    <property type="entry name" value="Schlafen, AAA domain"/>
    <property type="match status" value="1"/>
</dbReference>
<sequence length="231" mass="26730">MKSETTSNYLDKIYTYNTQESKDINNEIEKHTQDSFFRQFCRVFDELDKTISTSNKTFKDLVFTKEKKKVTQVFQVIFISFYNLLIQQNKIIHCHQKLAKQLEGVYDSHLLKLGNREKWNKVDRINLANSIIGLIQQHFIPRKSGDHSIAQWGQRLEVLINQSKTEQANYDFKIGLCTISKTKQKIQVSKIIKTLVAMTNSCKGDCYIIVGVADTQRDADELPHGFRSGSV</sequence>
<gene>
    <name evidence="1" type="ORF">ACFSW8_17075</name>
</gene>
<keyword evidence="2" id="KW-1185">Reference proteome</keyword>
<protein>
    <recommendedName>
        <fullName evidence="3">Schlafen AlbA-2 domain-containing protein</fullName>
    </recommendedName>
</protein>
<name>A0ABW4ZGI1_9BACT</name>
<dbReference type="InterPro" id="IPR038461">
    <property type="entry name" value="Schlafen_AlbA_2_dom_sf"/>
</dbReference>
<evidence type="ECO:0000313" key="2">
    <source>
        <dbReference type="Proteomes" id="UP001597389"/>
    </source>
</evidence>